<dbReference type="PANTHER" id="PTHR10414:SF77">
    <property type="entry name" value="CDP-ALCOHOL PHOSPHATIDYLTRANSFERASE FAMILY PROTEIN"/>
    <property type="match status" value="1"/>
</dbReference>
<evidence type="ECO:0000256" key="5">
    <source>
        <dbReference type="RuleBase" id="RU003750"/>
    </source>
</evidence>
<feature type="transmembrane region" description="Helical" evidence="6">
    <location>
        <begin position="353"/>
        <end position="374"/>
    </location>
</feature>
<evidence type="ECO:0000256" key="1">
    <source>
        <dbReference type="ARBA" id="ARBA00004370"/>
    </source>
</evidence>
<feature type="transmembrane region" description="Helical" evidence="6">
    <location>
        <begin position="268"/>
        <end position="293"/>
    </location>
</feature>
<comment type="similarity">
    <text evidence="2 5">Belongs to the CDP-alcohol phosphatidyltransferase class-I family.</text>
</comment>
<accession>A0A165EP16</accession>
<feature type="transmembrane region" description="Helical" evidence="6">
    <location>
        <begin position="226"/>
        <end position="247"/>
    </location>
</feature>
<evidence type="ECO:0000313" key="7">
    <source>
        <dbReference type="EMBL" id="KZV87382.1"/>
    </source>
</evidence>
<proteinExistence type="inferred from homology"/>
<keyword evidence="3 5" id="KW-0808">Transferase</keyword>
<evidence type="ECO:0000256" key="3">
    <source>
        <dbReference type="ARBA" id="ARBA00022679"/>
    </source>
</evidence>
<comment type="subcellular location">
    <subcellularLocation>
        <location evidence="1">Membrane</location>
    </subcellularLocation>
</comment>
<feature type="transmembrane region" description="Helical" evidence="6">
    <location>
        <begin position="327"/>
        <end position="346"/>
    </location>
</feature>
<dbReference type="InterPro" id="IPR014472">
    <property type="entry name" value="CHOPT"/>
</dbReference>
<dbReference type="GO" id="GO:0016020">
    <property type="term" value="C:membrane"/>
    <property type="evidence" value="ECO:0007669"/>
    <property type="project" value="UniProtKB-SubCell"/>
</dbReference>
<dbReference type="PIRSF" id="PIRSF015665">
    <property type="entry name" value="CHOPT"/>
    <property type="match status" value="1"/>
</dbReference>
<reference evidence="7 8" key="1">
    <citation type="journal article" date="2016" name="Mol. Biol. Evol.">
        <title>Comparative Genomics of Early-Diverging Mushroom-Forming Fungi Provides Insights into the Origins of Lignocellulose Decay Capabilities.</title>
        <authorList>
            <person name="Nagy L.G."/>
            <person name="Riley R."/>
            <person name="Tritt A."/>
            <person name="Adam C."/>
            <person name="Daum C."/>
            <person name="Floudas D."/>
            <person name="Sun H."/>
            <person name="Yadav J.S."/>
            <person name="Pangilinan J."/>
            <person name="Larsson K.H."/>
            <person name="Matsuura K."/>
            <person name="Barry K."/>
            <person name="Labutti K."/>
            <person name="Kuo R."/>
            <person name="Ohm R.A."/>
            <person name="Bhattacharya S.S."/>
            <person name="Shirouzu T."/>
            <person name="Yoshinaga Y."/>
            <person name="Martin F.M."/>
            <person name="Grigoriev I.V."/>
            <person name="Hibbett D.S."/>
        </authorList>
    </citation>
    <scope>NUCLEOTIDE SEQUENCE [LARGE SCALE GENOMIC DNA]</scope>
    <source>
        <strain evidence="7 8">HHB12029</strain>
    </source>
</reference>
<dbReference type="Pfam" id="PF01066">
    <property type="entry name" value="CDP-OH_P_transf"/>
    <property type="match status" value="1"/>
</dbReference>
<dbReference type="OrthoDB" id="196717at2759"/>
<keyword evidence="8" id="KW-1185">Reference proteome</keyword>
<evidence type="ECO:0000256" key="2">
    <source>
        <dbReference type="ARBA" id="ARBA00010441"/>
    </source>
</evidence>
<dbReference type="PANTHER" id="PTHR10414">
    <property type="entry name" value="ETHANOLAMINEPHOSPHOTRANSFERASE"/>
    <property type="match status" value="1"/>
</dbReference>
<dbReference type="Proteomes" id="UP000077266">
    <property type="component" value="Unassembled WGS sequence"/>
</dbReference>
<name>A0A165EP16_EXIGL</name>
<dbReference type="InterPro" id="IPR048254">
    <property type="entry name" value="CDP_ALCOHOL_P_TRANSF_CS"/>
</dbReference>
<evidence type="ECO:0000256" key="6">
    <source>
        <dbReference type="SAM" id="Phobius"/>
    </source>
</evidence>
<dbReference type="InterPro" id="IPR000462">
    <property type="entry name" value="CDP-OH_P_trans"/>
</dbReference>
<dbReference type="AlphaFoldDB" id="A0A165EP16"/>
<sequence length="401" mass="44742">MFDEPLLSSSSLQNLKYYKYSSIDKSPVTKYVLRHWWDFAASLFPAWIAPNLITLLGLSFIIGNVVCQAIYDPELRGTAPSWVYFTHALGLFLYQTFDNVDGRQARRTRSSSALGHAFDHTIDSLNCVLGGLLQCASVGLGNTRRSAILALTACWAMWSSTWEEYHTHTLYLGYVNGPTEGLLLAVAVHLVSGIWGPQIWHTMIQLNQDGTLAHILGVHEVDAVDLFLAVVLVADICIHTPACFLNVKALYQSDKSRFTNACLQNLYFAAYSGLILAWLFAPHSAILSGGHFLEYTLLMTFTFGKLGPRVILSYLTRAPFPGYDDGAYAPLIAGACIVHILPLFGIERLNLEFIELVCLHCGLIFSTAEFLWWWTSLCRGFCQRLDIWCLTLKPKPADKSS</sequence>
<keyword evidence="6" id="KW-1133">Transmembrane helix</keyword>
<keyword evidence="4 6" id="KW-0472">Membrane</keyword>
<evidence type="ECO:0000313" key="8">
    <source>
        <dbReference type="Proteomes" id="UP000077266"/>
    </source>
</evidence>
<dbReference type="STRING" id="1314781.A0A165EP16"/>
<keyword evidence="6" id="KW-0812">Transmembrane</keyword>
<gene>
    <name evidence="7" type="ORF">EXIGLDRAFT_840006</name>
</gene>
<dbReference type="Gene3D" id="1.20.120.1760">
    <property type="match status" value="1"/>
</dbReference>
<organism evidence="7 8">
    <name type="scientific">Exidia glandulosa HHB12029</name>
    <dbReference type="NCBI Taxonomy" id="1314781"/>
    <lineage>
        <taxon>Eukaryota</taxon>
        <taxon>Fungi</taxon>
        <taxon>Dikarya</taxon>
        <taxon>Basidiomycota</taxon>
        <taxon>Agaricomycotina</taxon>
        <taxon>Agaricomycetes</taxon>
        <taxon>Auriculariales</taxon>
        <taxon>Exidiaceae</taxon>
        <taxon>Exidia</taxon>
    </lineage>
</organism>
<feature type="transmembrane region" description="Helical" evidence="6">
    <location>
        <begin position="44"/>
        <end position="67"/>
    </location>
</feature>
<dbReference type="InParanoid" id="A0A165EP16"/>
<protein>
    <submittedName>
        <fullName evidence="7">Choline/ethanolaminephosphotransferase</fullName>
    </submittedName>
</protein>
<dbReference type="PROSITE" id="PS00379">
    <property type="entry name" value="CDP_ALCOHOL_P_TRANSF"/>
    <property type="match status" value="1"/>
</dbReference>
<dbReference type="EMBL" id="KV426127">
    <property type="protein sequence ID" value="KZV87382.1"/>
    <property type="molecule type" value="Genomic_DNA"/>
</dbReference>
<dbReference type="GO" id="GO:0016780">
    <property type="term" value="F:phosphotransferase activity, for other substituted phosphate groups"/>
    <property type="evidence" value="ECO:0007669"/>
    <property type="project" value="InterPro"/>
</dbReference>
<evidence type="ECO:0000256" key="4">
    <source>
        <dbReference type="ARBA" id="ARBA00023136"/>
    </source>
</evidence>
<dbReference type="InterPro" id="IPR043130">
    <property type="entry name" value="CDP-OH_PTrfase_TM_dom"/>
</dbReference>
<dbReference type="GO" id="GO:0008654">
    <property type="term" value="P:phospholipid biosynthetic process"/>
    <property type="evidence" value="ECO:0007669"/>
    <property type="project" value="InterPro"/>
</dbReference>